<evidence type="ECO:0000313" key="2">
    <source>
        <dbReference type="EMBL" id="AGB38808.1"/>
    </source>
</evidence>
<protein>
    <submittedName>
        <fullName evidence="2">Methylase involved in ubiquinone/menaquinone biosynthesis</fullName>
    </submittedName>
</protein>
<dbReference type="InterPro" id="IPR013216">
    <property type="entry name" value="Methyltransf_11"/>
</dbReference>
<dbReference type="PANTHER" id="PTHR43591">
    <property type="entry name" value="METHYLTRANSFERASE"/>
    <property type="match status" value="1"/>
</dbReference>
<dbReference type="STRING" id="694430.Natoc_3064"/>
<evidence type="ECO:0000313" key="3">
    <source>
        <dbReference type="Proteomes" id="UP000010878"/>
    </source>
</evidence>
<evidence type="ECO:0000259" key="1">
    <source>
        <dbReference type="Pfam" id="PF08241"/>
    </source>
</evidence>
<dbReference type="GO" id="GO:0008757">
    <property type="term" value="F:S-adenosylmethionine-dependent methyltransferase activity"/>
    <property type="evidence" value="ECO:0007669"/>
    <property type="project" value="InterPro"/>
</dbReference>
<dbReference type="Gene3D" id="3.40.50.150">
    <property type="entry name" value="Vaccinia Virus protein VP39"/>
    <property type="match status" value="1"/>
</dbReference>
<sequence>MADDPENLIDVPVAKRAKGIFNWYQGSRMEDFDTLIGNHHTGGGRAASVACGDGQFEAQYLDNRFEEIIGVEFDNERVQTAKSRGVDTICQAVPPLPFEDWSLDAVVSLSSVEHFPDERQYVEEVVRCLRPGGTFYLNMPIEVGIGGLLRFFGKNVVHPTCSKYPDSWRRFIDYSIEEFRKQTPRDKHGTGHRYYNYTYLVDDLRELFDEVEIYGWPNRWAGPCNVAYFARATRPQKRLING</sequence>
<dbReference type="GO" id="GO:0032259">
    <property type="term" value="P:methylation"/>
    <property type="evidence" value="ECO:0007669"/>
    <property type="project" value="UniProtKB-KW"/>
</dbReference>
<reference evidence="2 3" key="1">
    <citation type="submission" date="2012-11" db="EMBL/GenBank/DDBJ databases">
        <title>FINISHED of Natronococcus occultus SP4, DSM 3396.</title>
        <authorList>
            <consortium name="DOE Joint Genome Institute"/>
            <person name="Eisen J."/>
            <person name="Huntemann M."/>
            <person name="Wei C.-L."/>
            <person name="Han J."/>
            <person name="Detter J.C."/>
            <person name="Han C."/>
            <person name="Tapia R."/>
            <person name="Chen A."/>
            <person name="Kyrpides N."/>
            <person name="Mavromatis K."/>
            <person name="Markowitz V."/>
            <person name="Szeto E."/>
            <person name="Ivanova N."/>
            <person name="Mikhailova N."/>
            <person name="Ovchinnikova G."/>
            <person name="Pagani I."/>
            <person name="Pati A."/>
            <person name="Goodwin L."/>
            <person name="Nordberg H.P."/>
            <person name="Cantor M.N."/>
            <person name="Hua S.X."/>
            <person name="Woyke T."/>
            <person name="Eisen J."/>
            <person name="Klenk H.-P."/>
            <person name="Klenk H.-P."/>
        </authorList>
    </citation>
    <scope>NUCLEOTIDE SEQUENCE [LARGE SCALE GENOMIC DNA]</scope>
    <source>
        <strain evidence="2 3">SP4</strain>
    </source>
</reference>
<feature type="domain" description="Methyltransferase type 11" evidence="1">
    <location>
        <begin position="49"/>
        <end position="137"/>
    </location>
</feature>
<keyword evidence="3" id="KW-1185">Reference proteome</keyword>
<dbReference type="SUPFAM" id="SSF53335">
    <property type="entry name" value="S-adenosyl-L-methionine-dependent methyltransferases"/>
    <property type="match status" value="1"/>
</dbReference>
<dbReference type="HOGENOM" id="CLU_1145249_0_0_2"/>
<gene>
    <name evidence="2" type="ORF">Natoc_3064</name>
</gene>
<keyword evidence="2" id="KW-0830">Ubiquinone</keyword>
<proteinExistence type="predicted"/>
<dbReference type="GeneID" id="32188946"/>
<keyword evidence="2" id="KW-0489">Methyltransferase</keyword>
<name>L0K3Z7_9EURY</name>
<dbReference type="CDD" id="cd02440">
    <property type="entry name" value="AdoMet_MTases"/>
    <property type="match status" value="1"/>
</dbReference>
<dbReference type="eggNOG" id="arCOG01773">
    <property type="taxonomic scope" value="Archaea"/>
</dbReference>
<dbReference type="AlphaFoldDB" id="L0K3Z7"/>
<dbReference type="EMBL" id="CP003929">
    <property type="protein sequence ID" value="AGB38808.1"/>
    <property type="molecule type" value="Genomic_DNA"/>
</dbReference>
<dbReference type="InterPro" id="IPR029063">
    <property type="entry name" value="SAM-dependent_MTases_sf"/>
</dbReference>
<organism evidence="2 3">
    <name type="scientific">Natronococcus occultus SP4</name>
    <dbReference type="NCBI Taxonomy" id="694430"/>
    <lineage>
        <taxon>Archaea</taxon>
        <taxon>Methanobacteriati</taxon>
        <taxon>Methanobacteriota</taxon>
        <taxon>Stenosarchaea group</taxon>
        <taxon>Halobacteria</taxon>
        <taxon>Halobacteriales</taxon>
        <taxon>Natrialbaceae</taxon>
        <taxon>Natronococcus</taxon>
    </lineage>
</organism>
<dbReference type="RefSeq" id="WP_015322247.1">
    <property type="nucleotide sequence ID" value="NC_019974.1"/>
</dbReference>
<dbReference type="OrthoDB" id="190449at2157"/>
<dbReference type="Proteomes" id="UP000010878">
    <property type="component" value="Chromosome"/>
</dbReference>
<dbReference type="PANTHER" id="PTHR43591:SF110">
    <property type="entry name" value="RHODANESE DOMAIN-CONTAINING PROTEIN"/>
    <property type="match status" value="1"/>
</dbReference>
<dbReference type="KEGG" id="nou:Natoc_3064"/>
<dbReference type="Pfam" id="PF08241">
    <property type="entry name" value="Methyltransf_11"/>
    <property type="match status" value="1"/>
</dbReference>
<keyword evidence="2" id="KW-0808">Transferase</keyword>
<accession>L0K3Z7</accession>